<dbReference type="Proteomes" id="UP000070092">
    <property type="component" value="Unassembled WGS sequence"/>
</dbReference>
<gene>
    <name evidence="1" type="ORF">HMPREF3196_01083</name>
</gene>
<comment type="caution">
    <text evidence="1">The sequence shown here is derived from an EMBL/GenBank/DDBJ whole genome shotgun (WGS) entry which is preliminary data.</text>
</comment>
<protein>
    <submittedName>
        <fullName evidence="1">Uncharacterized protein</fullName>
    </submittedName>
</protein>
<dbReference type="AlphaFoldDB" id="A0A0M4LMA5"/>
<accession>A0A0M4LMA5</accession>
<evidence type="ECO:0000313" key="1">
    <source>
        <dbReference type="EMBL" id="KWZ81340.1"/>
    </source>
</evidence>
<reference evidence="1 2" key="1">
    <citation type="submission" date="2016-01" db="EMBL/GenBank/DDBJ databases">
        <authorList>
            <person name="Oliw E.H."/>
        </authorList>
    </citation>
    <scope>NUCLEOTIDE SEQUENCE [LARGE SCALE GENOMIC DNA]</scope>
    <source>
        <strain evidence="1 2">MJR8628B</strain>
    </source>
</reference>
<dbReference type="EMBL" id="LRPO01000032">
    <property type="protein sequence ID" value="KWZ81340.1"/>
    <property type="molecule type" value="Genomic_DNA"/>
</dbReference>
<evidence type="ECO:0000313" key="2">
    <source>
        <dbReference type="Proteomes" id="UP000070092"/>
    </source>
</evidence>
<proteinExistence type="predicted"/>
<sequence length="52" mass="5255">MTAGRVASYSPDCAAASRGGYRSPDYSGALTAGFAGIPAYSIGTCIGTFEEE</sequence>
<name>A0A0M4LMA5_BIFBI</name>
<organism evidence="1 2">
    <name type="scientific">Bifidobacterium bifidum</name>
    <dbReference type="NCBI Taxonomy" id="1681"/>
    <lineage>
        <taxon>Bacteria</taxon>
        <taxon>Bacillati</taxon>
        <taxon>Actinomycetota</taxon>
        <taxon>Actinomycetes</taxon>
        <taxon>Bifidobacteriales</taxon>
        <taxon>Bifidobacteriaceae</taxon>
        <taxon>Bifidobacterium</taxon>
    </lineage>
</organism>
<dbReference type="PATRIC" id="fig|1681.42.peg.1543"/>